<proteinExistence type="predicted"/>
<dbReference type="EMBL" id="JAQNDK010000004">
    <property type="protein sequence ID" value="MDC0682655.1"/>
    <property type="molecule type" value="Genomic_DNA"/>
</dbReference>
<comment type="caution">
    <text evidence="1">The sequence shown here is derived from an EMBL/GenBank/DDBJ whole genome shotgun (WGS) entry which is preliminary data.</text>
</comment>
<keyword evidence="2" id="KW-1185">Reference proteome</keyword>
<sequence>MSNPKDCRHETLAYNGVAHVQRCLDCGGISIHLGPVSVRLDDSSLEALWVVLGEAAAELHARRTTEVMNVVRRGVA</sequence>
<evidence type="ECO:0000313" key="1">
    <source>
        <dbReference type="EMBL" id="MDC0682655.1"/>
    </source>
</evidence>
<evidence type="ECO:0000313" key="2">
    <source>
        <dbReference type="Proteomes" id="UP001217485"/>
    </source>
</evidence>
<gene>
    <name evidence="1" type="ORF">POL72_33320</name>
</gene>
<dbReference type="RefSeq" id="WP_272100778.1">
    <property type="nucleotide sequence ID" value="NZ_JAQNDK010000004.1"/>
</dbReference>
<organism evidence="1 2">
    <name type="scientific">Sorangium atrum</name>
    <dbReference type="NCBI Taxonomy" id="2995308"/>
    <lineage>
        <taxon>Bacteria</taxon>
        <taxon>Pseudomonadati</taxon>
        <taxon>Myxococcota</taxon>
        <taxon>Polyangia</taxon>
        <taxon>Polyangiales</taxon>
        <taxon>Polyangiaceae</taxon>
        <taxon>Sorangium</taxon>
    </lineage>
</organism>
<dbReference type="Proteomes" id="UP001217485">
    <property type="component" value="Unassembled WGS sequence"/>
</dbReference>
<accession>A0ABT5C8E7</accession>
<protein>
    <submittedName>
        <fullName evidence="1">Uncharacterized protein</fullName>
    </submittedName>
</protein>
<reference evidence="1 2" key="1">
    <citation type="submission" date="2023-01" db="EMBL/GenBank/DDBJ databases">
        <title>Minimal conservation of predation-associated metabolite biosynthetic gene clusters underscores biosynthetic potential of Myxococcota including descriptions for ten novel species: Archangium lansinium sp. nov., Myxococcus landrumus sp. nov., Nannocystis bai.</title>
        <authorList>
            <person name="Ahearne A."/>
            <person name="Stevens C."/>
            <person name="Dowd S."/>
        </authorList>
    </citation>
    <scope>NUCLEOTIDE SEQUENCE [LARGE SCALE GENOMIC DNA]</scope>
    <source>
        <strain evidence="1 2">WIWO2</strain>
    </source>
</reference>
<name>A0ABT5C8E7_9BACT</name>